<dbReference type="EMBL" id="CAXDID020000017">
    <property type="protein sequence ID" value="CAL5984809.1"/>
    <property type="molecule type" value="Genomic_DNA"/>
</dbReference>
<dbReference type="EMBL" id="CATOUU010001186">
    <property type="protein sequence ID" value="CAI9978873.1"/>
    <property type="molecule type" value="Genomic_DNA"/>
</dbReference>
<keyword evidence="5" id="KW-1185">Reference proteome</keyword>
<evidence type="ECO:0000313" key="5">
    <source>
        <dbReference type="Proteomes" id="UP001642409"/>
    </source>
</evidence>
<accession>A0AA86RSI3</accession>
<reference evidence="3 5" key="2">
    <citation type="submission" date="2024-07" db="EMBL/GenBank/DDBJ databases">
        <authorList>
            <person name="Akdeniz Z."/>
        </authorList>
    </citation>
    <scope>NUCLEOTIDE SEQUENCE [LARGE SCALE GENOMIC DNA]</scope>
</reference>
<dbReference type="EMBL" id="CAXDID020000017">
    <property type="protein sequence ID" value="CAL5984807.1"/>
    <property type="molecule type" value="Genomic_DNA"/>
</dbReference>
<evidence type="ECO:0000313" key="1">
    <source>
        <dbReference type="EMBL" id="CAI9978872.1"/>
    </source>
</evidence>
<evidence type="ECO:0000313" key="4">
    <source>
        <dbReference type="EMBL" id="CAL5984809.1"/>
    </source>
</evidence>
<comment type="caution">
    <text evidence="2">The sequence shown here is derived from an EMBL/GenBank/DDBJ whole genome shotgun (WGS) entry which is preliminary data.</text>
</comment>
<proteinExistence type="predicted"/>
<reference evidence="2" key="1">
    <citation type="submission" date="2023-06" db="EMBL/GenBank/DDBJ databases">
        <authorList>
            <person name="Kurt Z."/>
        </authorList>
    </citation>
    <scope>NUCLEOTIDE SEQUENCE</scope>
</reference>
<evidence type="ECO:0000313" key="2">
    <source>
        <dbReference type="EMBL" id="CAI9978873.1"/>
    </source>
</evidence>
<evidence type="ECO:0000313" key="3">
    <source>
        <dbReference type="EMBL" id="CAL5984807.1"/>
    </source>
</evidence>
<dbReference type="Proteomes" id="UP001642409">
    <property type="component" value="Unassembled WGS sequence"/>
</dbReference>
<organism evidence="2">
    <name type="scientific">Hexamita inflata</name>
    <dbReference type="NCBI Taxonomy" id="28002"/>
    <lineage>
        <taxon>Eukaryota</taxon>
        <taxon>Metamonada</taxon>
        <taxon>Diplomonadida</taxon>
        <taxon>Hexamitidae</taxon>
        <taxon>Hexamitinae</taxon>
        <taxon>Hexamita</taxon>
    </lineage>
</organism>
<dbReference type="AlphaFoldDB" id="A0AA86RSI3"/>
<gene>
    <name evidence="1" type="ORF">HINF_LOCUS66517</name>
    <name evidence="2" type="ORF">HINF_LOCUS66518</name>
    <name evidence="3" type="ORF">HINF_LOCUS8284</name>
    <name evidence="4" type="ORF">HINF_LOCUS8285</name>
</gene>
<sequence>MLFGRIVPKQYQEQLCCELEDVIGIYVQDLVDQQDSKQLKIDRKVVLQTQTQQPNLTRDTSINYKSGKEVLNTLCVLKHASQSAQLEKKYSQSNVKIAKE</sequence>
<name>A0AA86RSI3_9EUKA</name>
<dbReference type="EMBL" id="CATOUU010001186">
    <property type="protein sequence ID" value="CAI9978872.1"/>
    <property type="molecule type" value="Genomic_DNA"/>
</dbReference>
<protein>
    <submittedName>
        <fullName evidence="3">Hypothetical_protein</fullName>
    </submittedName>
</protein>